<dbReference type="AlphaFoldDB" id="A0A1R3VJQ6"/>
<reference evidence="3" key="1">
    <citation type="submission" date="2017-01" db="EMBL/GenBank/DDBJ databases">
        <authorList>
            <person name="Brunel B."/>
        </authorList>
    </citation>
    <scope>NUCLEOTIDE SEQUENCE [LARGE SCALE GENOMIC DNA]</scope>
</reference>
<dbReference type="SUPFAM" id="SSF54427">
    <property type="entry name" value="NTF2-like"/>
    <property type="match status" value="1"/>
</dbReference>
<dbReference type="PANTHER" id="PTHR41252:SF1">
    <property type="entry name" value="BLR2505 PROTEIN"/>
    <property type="match status" value="1"/>
</dbReference>
<dbReference type="Proteomes" id="UP000188388">
    <property type="component" value="Unassembled WGS sequence"/>
</dbReference>
<dbReference type="EMBL" id="FTPD01000082">
    <property type="protein sequence ID" value="SIT60137.1"/>
    <property type="molecule type" value="Genomic_DNA"/>
</dbReference>
<evidence type="ECO:0000313" key="3">
    <source>
        <dbReference type="Proteomes" id="UP000188388"/>
    </source>
</evidence>
<proteinExistence type="predicted"/>
<feature type="domain" description="SnoaL-like" evidence="1">
    <location>
        <begin position="14"/>
        <end position="117"/>
    </location>
</feature>
<organism evidence="2 3">
    <name type="scientific">Mesorhizobium prunaredense</name>
    <dbReference type="NCBI Taxonomy" id="1631249"/>
    <lineage>
        <taxon>Bacteria</taxon>
        <taxon>Pseudomonadati</taxon>
        <taxon>Pseudomonadota</taxon>
        <taxon>Alphaproteobacteria</taxon>
        <taxon>Hyphomicrobiales</taxon>
        <taxon>Phyllobacteriaceae</taxon>
        <taxon>Mesorhizobium</taxon>
    </lineage>
</organism>
<evidence type="ECO:0000259" key="1">
    <source>
        <dbReference type="Pfam" id="PF12680"/>
    </source>
</evidence>
<protein>
    <recommendedName>
        <fullName evidence="1">SnoaL-like domain-containing protein</fullName>
    </recommendedName>
</protein>
<dbReference type="InterPro" id="IPR032710">
    <property type="entry name" value="NTF2-like_dom_sf"/>
</dbReference>
<dbReference type="InterPro" id="IPR037401">
    <property type="entry name" value="SnoaL-like"/>
</dbReference>
<dbReference type="Gene3D" id="3.10.450.50">
    <property type="match status" value="1"/>
</dbReference>
<gene>
    <name evidence="2" type="ORF">BQ8794_90302</name>
</gene>
<sequence length="135" mass="15226">MADATLRNQNSELVRRGYAAFNSGDMDTLTQIIDESCIWHTPGKSPIAGDYEGREATFGQFGRYGGETHGTFKANLLHVMESEDGRAVGVHRNTGERNGKRLDVLCCIVFDIRNGKVMDGREHFYDLYAWDTFWA</sequence>
<dbReference type="STRING" id="1631249.BQ8794_90302"/>
<accession>A0A1R3VJQ6</accession>
<name>A0A1R3VJQ6_9HYPH</name>
<keyword evidence="3" id="KW-1185">Reference proteome</keyword>
<dbReference type="RefSeq" id="WP_077384127.1">
    <property type="nucleotide sequence ID" value="NZ_FTPD01000082.1"/>
</dbReference>
<evidence type="ECO:0000313" key="2">
    <source>
        <dbReference type="EMBL" id="SIT60137.1"/>
    </source>
</evidence>
<dbReference type="PANTHER" id="PTHR41252">
    <property type="entry name" value="BLR2505 PROTEIN"/>
    <property type="match status" value="1"/>
</dbReference>
<dbReference type="Pfam" id="PF12680">
    <property type="entry name" value="SnoaL_2"/>
    <property type="match status" value="1"/>
</dbReference>